<accession>A0AAP0E9B5</accession>
<dbReference type="EMBL" id="JBBNAG010000012">
    <property type="protein sequence ID" value="KAK9089021.1"/>
    <property type="molecule type" value="Genomic_DNA"/>
</dbReference>
<protein>
    <recommendedName>
        <fullName evidence="5">Vitellogenin</fullName>
    </recommendedName>
</protein>
<proteinExistence type="predicted"/>
<feature type="signal peptide" evidence="2">
    <location>
        <begin position="1"/>
        <end position="26"/>
    </location>
</feature>
<evidence type="ECO:0000313" key="3">
    <source>
        <dbReference type="EMBL" id="KAK9089021.1"/>
    </source>
</evidence>
<evidence type="ECO:0000313" key="4">
    <source>
        <dbReference type="Proteomes" id="UP001419268"/>
    </source>
</evidence>
<keyword evidence="4" id="KW-1185">Reference proteome</keyword>
<evidence type="ECO:0008006" key="5">
    <source>
        <dbReference type="Google" id="ProtNLM"/>
    </source>
</evidence>
<reference evidence="3 4" key="1">
    <citation type="submission" date="2024-01" db="EMBL/GenBank/DDBJ databases">
        <title>Genome assemblies of Stephania.</title>
        <authorList>
            <person name="Yang L."/>
        </authorList>
    </citation>
    <scope>NUCLEOTIDE SEQUENCE [LARGE SCALE GENOMIC DNA]</scope>
    <source>
        <strain evidence="3">JXDWG</strain>
        <tissue evidence="3">Leaf</tissue>
    </source>
</reference>
<keyword evidence="2" id="KW-0732">Signal</keyword>
<name>A0AAP0E9B5_9MAGN</name>
<dbReference type="Proteomes" id="UP001419268">
    <property type="component" value="Unassembled WGS sequence"/>
</dbReference>
<comment type="caution">
    <text evidence="3">The sequence shown here is derived from an EMBL/GenBank/DDBJ whole genome shotgun (WGS) entry which is preliminary data.</text>
</comment>
<evidence type="ECO:0000256" key="2">
    <source>
        <dbReference type="SAM" id="SignalP"/>
    </source>
</evidence>
<gene>
    <name evidence="3" type="ORF">Scep_028103</name>
</gene>
<keyword evidence="1" id="KW-0175">Coiled coil</keyword>
<dbReference type="AlphaFoldDB" id="A0AAP0E9B5"/>
<evidence type="ECO:0000256" key="1">
    <source>
        <dbReference type="SAM" id="Coils"/>
    </source>
</evidence>
<organism evidence="3 4">
    <name type="scientific">Stephania cephalantha</name>
    <dbReference type="NCBI Taxonomy" id="152367"/>
    <lineage>
        <taxon>Eukaryota</taxon>
        <taxon>Viridiplantae</taxon>
        <taxon>Streptophyta</taxon>
        <taxon>Embryophyta</taxon>
        <taxon>Tracheophyta</taxon>
        <taxon>Spermatophyta</taxon>
        <taxon>Magnoliopsida</taxon>
        <taxon>Ranunculales</taxon>
        <taxon>Menispermaceae</taxon>
        <taxon>Menispermoideae</taxon>
        <taxon>Cissampelideae</taxon>
        <taxon>Stephania</taxon>
    </lineage>
</organism>
<sequence>MLVYLLSKTLLLKNLLLMFFSKNIEHHNLVDDMMLAYELSYRPQTSDPFSNDPNIGYIIPNDYVSLVVTDEYETKELKIELEEIELQYQQVVKDIAMKKHEAVMLVKKILSLKKTVPMGLYMETIGFGIFCGLVNGESILSSTSATKIYTSPDIEEIASFMKGEPLSKEVQLIRGENENFNIKAETMTVEEVKRQRSKATTNGKIAIPIELSEIVGRSFTFKLKLANYNLARGNENLTVSSVCHEENGDNFCHNEARSISIQNQLDRYVPICLDAEVKVLEEEVNELHQALTNKQEQEHAILQGGEISHTISCKLEDNSHDVGQPNKISFQLGKIGALLHRGSREHAIEGKPPYLKVDVLRLF</sequence>
<feature type="coiled-coil region" evidence="1">
    <location>
        <begin position="74"/>
        <end position="101"/>
    </location>
</feature>
<feature type="chain" id="PRO_5043052556" description="Vitellogenin" evidence="2">
    <location>
        <begin position="27"/>
        <end position="363"/>
    </location>
</feature>